<keyword evidence="3" id="KW-1185">Reference proteome</keyword>
<dbReference type="OrthoDB" id="2745718at2759"/>
<organism evidence="2 3">
    <name type="scientific">Cristinia sonorae</name>
    <dbReference type="NCBI Taxonomy" id="1940300"/>
    <lineage>
        <taxon>Eukaryota</taxon>
        <taxon>Fungi</taxon>
        <taxon>Dikarya</taxon>
        <taxon>Basidiomycota</taxon>
        <taxon>Agaricomycotina</taxon>
        <taxon>Agaricomycetes</taxon>
        <taxon>Agaricomycetidae</taxon>
        <taxon>Agaricales</taxon>
        <taxon>Pleurotineae</taxon>
        <taxon>Stephanosporaceae</taxon>
        <taxon>Cristinia</taxon>
    </lineage>
</organism>
<protein>
    <recommendedName>
        <fullName evidence="1">F-box domain-containing protein</fullName>
    </recommendedName>
</protein>
<dbReference type="Proteomes" id="UP000813824">
    <property type="component" value="Unassembled WGS sequence"/>
</dbReference>
<dbReference type="InterPro" id="IPR036047">
    <property type="entry name" value="F-box-like_dom_sf"/>
</dbReference>
<dbReference type="AlphaFoldDB" id="A0A8K0UME0"/>
<name>A0A8K0UME0_9AGAR</name>
<evidence type="ECO:0000313" key="2">
    <source>
        <dbReference type="EMBL" id="KAH8099920.1"/>
    </source>
</evidence>
<evidence type="ECO:0000313" key="3">
    <source>
        <dbReference type="Proteomes" id="UP000813824"/>
    </source>
</evidence>
<feature type="domain" description="F-box" evidence="1">
    <location>
        <begin position="1"/>
        <end position="49"/>
    </location>
</feature>
<gene>
    <name evidence="2" type="ORF">BXZ70DRAFT_1065024</name>
</gene>
<proteinExistence type="predicted"/>
<dbReference type="Pfam" id="PF12937">
    <property type="entry name" value="F-box-like"/>
    <property type="match status" value="1"/>
</dbReference>
<comment type="caution">
    <text evidence="2">The sequence shown here is derived from an EMBL/GenBank/DDBJ whole genome shotgun (WGS) entry which is preliminary data.</text>
</comment>
<dbReference type="EMBL" id="JAEVFJ010000017">
    <property type="protein sequence ID" value="KAH8099920.1"/>
    <property type="molecule type" value="Genomic_DNA"/>
</dbReference>
<reference evidence="2" key="1">
    <citation type="journal article" date="2021" name="New Phytol.">
        <title>Evolutionary innovations through gain and loss of genes in the ectomycorrhizal Boletales.</title>
        <authorList>
            <person name="Wu G."/>
            <person name="Miyauchi S."/>
            <person name="Morin E."/>
            <person name="Kuo A."/>
            <person name="Drula E."/>
            <person name="Varga T."/>
            <person name="Kohler A."/>
            <person name="Feng B."/>
            <person name="Cao Y."/>
            <person name="Lipzen A."/>
            <person name="Daum C."/>
            <person name="Hundley H."/>
            <person name="Pangilinan J."/>
            <person name="Johnson J."/>
            <person name="Barry K."/>
            <person name="LaButti K."/>
            <person name="Ng V."/>
            <person name="Ahrendt S."/>
            <person name="Min B."/>
            <person name="Choi I.G."/>
            <person name="Park H."/>
            <person name="Plett J.M."/>
            <person name="Magnuson J."/>
            <person name="Spatafora J.W."/>
            <person name="Nagy L.G."/>
            <person name="Henrissat B."/>
            <person name="Grigoriev I.V."/>
            <person name="Yang Z.L."/>
            <person name="Xu J."/>
            <person name="Martin F.M."/>
        </authorList>
    </citation>
    <scope>NUCLEOTIDE SEQUENCE</scope>
    <source>
        <strain evidence="2">KKN 215</strain>
    </source>
</reference>
<dbReference type="SUPFAM" id="SSF81383">
    <property type="entry name" value="F-box domain"/>
    <property type="match status" value="1"/>
</dbReference>
<evidence type="ECO:0000259" key="1">
    <source>
        <dbReference type="PROSITE" id="PS50181"/>
    </source>
</evidence>
<dbReference type="InterPro" id="IPR001810">
    <property type="entry name" value="F-box_dom"/>
</dbReference>
<sequence>MLTIADLPNEILEIILLGVEVQSVVRVRQVCRKFNGLICNSISIQYRIELVIDGLEDGPPGGKSISDRLETLRSRRSAWTAMQPTYERVIEFQIPNAMNICPRIATRGHFAWVAWANDSEQAHLHILQVPSVYRGIPEKEWVIEGGVGNGDGVSFASAECVAIEPDEDLLVVVENRDGDFTPVLRSLTTGQYHPEAIESELPSMEGVEYDVVVVDVFQQYACVLFNGFWGDIKQVHLYNWKTGEILLYMEYMPAGFAFVSEQYFLIAHSNRDDVRMTLSVFDLRTFPRDDAIFMSKPSDVAIVATAQLHLPIYKGEAMQIIASSPHPRKHHANVPFYVGDNQVFVIRATLEDDQTLTLVVPWSTIQRGIRKCQEERKQSLEWGEWGPKGYSPIPEPKPELQSLPKGMSPFLRPDMTAKHLYNFERMQTLVHLARKSVTNMGVAGQKMTIGDDYIIVDQWQNQSEDGIAQSRHYHILSF</sequence>
<accession>A0A8K0UME0</accession>
<dbReference type="PROSITE" id="PS50181">
    <property type="entry name" value="FBOX"/>
    <property type="match status" value="1"/>
</dbReference>
<dbReference type="SMART" id="SM00256">
    <property type="entry name" value="FBOX"/>
    <property type="match status" value="1"/>
</dbReference>